<organism evidence="1 2">
    <name type="scientific">Panagrolaimus sp. PS1159</name>
    <dbReference type="NCBI Taxonomy" id="55785"/>
    <lineage>
        <taxon>Eukaryota</taxon>
        <taxon>Metazoa</taxon>
        <taxon>Ecdysozoa</taxon>
        <taxon>Nematoda</taxon>
        <taxon>Chromadorea</taxon>
        <taxon>Rhabditida</taxon>
        <taxon>Tylenchina</taxon>
        <taxon>Panagrolaimomorpha</taxon>
        <taxon>Panagrolaimoidea</taxon>
        <taxon>Panagrolaimidae</taxon>
        <taxon>Panagrolaimus</taxon>
    </lineage>
</organism>
<reference evidence="2" key="1">
    <citation type="submission" date="2022-11" db="UniProtKB">
        <authorList>
            <consortium name="WormBaseParasite"/>
        </authorList>
    </citation>
    <scope>IDENTIFICATION</scope>
</reference>
<protein>
    <submittedName>
        <fullName evidence="2">Uncharacterized protein</fullName>
    </submittedName>
</protein>
<dbReference type="Proteomes" id="UP000887580">
    <property type="component" value="Unplaced"/>
</dbReference>
<dbReference type="WBParaSite" id="PS1159_v2.g15178.t1">
    <property type="protein sequence ID" value="PS1159_v2.g15178.t1"/>
    <property type="gene ID" value="PS1159_v2.g15178"/>
</dbReference>
<sequence length="158" mass="18496">MNRKASYINPAYAHDEGVTPEFRRPSNCIRTKSKHLTFKEKIMQQKVDAWKPVYEPISMMVFLFVISVIFVTLGFLMQKEIKRVLEIEKNLTCNVTENLYDNPKNNITTMIPCKFNISSDLNGDIVVMYRISNFYQNYRTYEAVTYQDALALAKKIFV</sequence>
<evidence type="ECO:0000313" key="2">
    <source>
        <dbReference type="WBParaSite" id="PS1159_v2.g15178.t1"/>
    </source>
</evidence>
<name>A0AC35F9X7_9BILA</name>
<accession>A0AC35F9X7</accession>
<proteinExistence type="predicted"/>
<evidence type="ECO:0000313" key="1">
    <source>
        <dbReference type="Proteomes" id="UP000887580"/>
    </source>
</evidence>